<protein>
    <submittedName>
        <fullName evidence="3">Uncharacterized protein</fullName>
    </submittedName>
</protein>
<sequence>MEQNNDPKPTLSPLQQIRVFVLQWKLPILTAVVFMLIFSGFAILITWQQQKSRTNNQLTTNTASSQKIADQNKTADSANITSAKPNQLNKTLPTTTVKPTEKIEIGDVTVVVNPTAASSNSTQPPGMKVTFPSENQSVTLSSGQNFCVVDAPDGGNQTGLQRRQDINNQGWSSYAAMTTLCYNPPEGANTLSLQYKNSSGKESVIYTTHFQFHRVSDITVTISGRMYRDENCNKNQDGNEGAVATATTVNIFQMPEFYLIGTINSDSSGNFSYSKTIQENATLILQAGPVAPAGYKSNPFFSEPSITLNSANRNGNVNIPLIPYENVSACSF</sequence>
<evidence type="ECO:0000256" key="1">
    <source>
        <dbReference type="SAM" id="MobiDB-lite"/>
    </source>
</evidence>
<keyword evidence="2" id="KW-0812">Transmembrane</keyword>
<proteinExistence type="predicted"/>
<evidence type="ECO:0000313" key="3">
    <source>
        <dbReference type="EMBL" id="OGK38424.1"/>
    </source>
</evidence>
<accession>A0A1F7I4Y7</accession>
<name>A0A1F7I4Y7_9BACT</name>
<dbReference type="Proteomes" id="UP000176803">
    <property type="component" value="Unassembled WGS sequence"/>
</dbReference>
<reference evidence="3 4" key="1">
    <citation type="journal article" date="2016" name="Nat. Commun.">
        <title>Thousands of microbial genomes shed light on interconnected biogeochemical processes in an aquifer system.</title>
        <authorList>
            <person name="Anantharaman K."/>
            <person name="Brown C.T."/>
            <person name="Hug L.A."/>
            <person name="Sharon I."/>
            <person name="Castelle C.J."/>
            <person name="Probst A.J."/>
            <person name="Thomas B.C."/>
            <person name="Singh A."/>
            <person name="Wilkins M.J."/>
            <person name="Karaoz U."/>
            <person name="Brodie E.L."/>
            <person name="Williams K.H."/>
            <person name="Hubbard S.S."/>
            <person name="Banfield J.F."/>
        </authorList>
    </citation>
    <scope>NUCLEOTIDE SEQUENCE [LARGE SCALE GENOMIC DNA]</scope>
</reference>
<gene>
    <name evidence="3" type="ORF">A3F03_02600</name>
</gene>
<feature type="region of interest" description="Disordered" evidence="1">
    <location>
        <begin position="54"/>
        <end position="93"/>
    </location>
</feature>
<feature type="transmembrane region" description="Helical" evidence="2">
    <location>
        <begin position="28"/>
        <end position="47"/>
    </location>
</feature>
<comment type="caution">
    <text evidence="3">The sequence shown here is derived from an EMBL/GenBank/DDBJ whole genome shotgun (WGS) entry which is preliminary data.</text>
</comment>
<dbReference type="EMBL" id="MGAC01000013">
    <property type="protein sequence ID" value="OGK38424.1"/>
    <property type="molecule type" value="Genomic_DNA"/>
</dbReference>
<evidence type="ECO:0000313" key="4">
    <source>
        <dbReference type="Proteomes" id="UP000176803"/>
    </source>
</evidence>
<dbReference type="AlphaFoldDB" id="A0A1F7I4Y7"/>
<organism evidence="3 4">
    <name type="scientific">Candidatus Roizmanbacteria bacterium RIFCSPHIGHO2_12_FULL_41_11</name>
    <dbReference type="NCBI Taxonomy" id="1802052"/>
    <lineage>
        <taxon>Bacteria</taxon>
        <taxon>Candidatus Roizmaniibacteriota</taxon>
    </lineage>
</organism>
<keyword evidence="2" id="KW-0472">Membrane</keyword>
<evidence type="ECO:0000256" key="2">
    <source>
        <dbReference type="SAM" id="Phobius"/>
    </source>
</evidence>
<keyword evidence="2" id="KW-1133">Transmembrane helix</keyword>